<dbReference type="GO" id="GO:0003729">
    <property type="term" value="F:mRNA binding"/>
    <property type="evidence" value="ECO:0007669"/>
    <property type="project" value="InterPro"/>
</dbReference>
<feature type="domain" description="C3H1-type" evidence="7">
    <location>
        <begin position="153"/>
        <end position="181"/>
    </location>
</feature>
<evidence type="ECO:0000256" key="5">
    <source>
        <dbReference type="PROSITE-ProRule" id="PRU00723"/>
    </source>
</evidence>
<dbReference type="Pfam" id="PF00642">
    <property type="entry name" value="zf-CCCH"/>
    <property type="match status" value="2"/>
</dbReference>
<dbReference type="AlphaFoldDB" id="A0A2G8LA23"/>
<dbReference type="SMART" id="SM00356">
    <property type="entry name" value="ZnF_C3H1"/>
    <property type="match status" value="2"/>
</dbReference>
<keyword evidence="3 5" id="KW-0863">Zinc-finger</keyword>
<protein>
    <submittedName>
        <fullName evidence="8">Putative zinc finger protein</fullName>
    </submittedName>
</protein>
<reference evidence="8 9" key="1">
    <citation type="journal article" date="2017" name="PLoS Biol.">
        <title>The sea cucumber genome provides insights into morphological evolution and visceral regeneration.</title>
        <authorList>
            <person name="Zhang X."/>
            <person name="Sun L."/>
            <person name="Yuan J."/>
            <person name="Sun Y."/>
            <person name="Gao Y."/>
            <person name="Zhang L."/>
            <person name="Li S."/>
            <person name="Dai H."/>
            <person name="Hamel J.F."/>
            <person name="Liu C."/>
            <person name="Yu Y."/>
            <person name="Liu S."/>
            <person name="Lin W."/>
            <person name="Guo K."/>
            <person name="Jin S."/>
            <person name="Xu P."/>
            <person name="Storey K.B."/>
            <person name="Huan P."/>
            <person name="Zhang T."/>
            <person name="Zhou Y."/>
            <person name="Zhang J."/>
            <person name="Lin C."/>
            <person name="Li X."/>
            <person name="Xing L."/>
            <person name="Huo D."/>
            <person name="Sun M."/>
            <person name="Wang L."/>
            <person name="Mercier A."/>
            <person name="Li F."/>
            <person name="Yang H."/>
            <person name="Xiang J."/>
        </authorList>
    </citation>
    <scope>NUCLEOTIDE SEQUENCE [LARGE SCALE GENOMIC DNA]</scope>
    <source>
        <strain evidence="8">Shaxun</strain>
        <tissue evidence="8">Muscle</tissue>
    </source>
</reference>
<evidence type="ECO:0000256" key="1">
    <source>
        <dbReference type="ARBA" id="ARBA00022723"/>
    </source>
</evidence>
<organism evidence="8 9">
    <name type="scientific">Stichopus japonicus</name>
    <name type="common">Sea cucumber</name>
    <dbReference type="NCBI Taxonomy" id="307972"/>
    <lineage>
        <taxon>Eukaryota</taxon>
        <taxon>Metazoa</taxon>
        <taxon>Echinodermata</taxon>
        <taxon>Eleutherozoa</taxon>
        <taxon>Echinozoa</taxon>
        <taxon>Holothuroidea</taxon>
        <taxon>Aspidochirotacea</taxon>
        <taxon>Aspidochirotida</taxon>
        <taxon>Stichopodidae</taxon>
        <taxon>Apostichopus</taxon>
    </lineage>
</organism>
<evidence type="ECO:0000256" key="4">
    <source>
        <dbReference type="ARBA" id="ARBA00022833"/>
    </source>
</evidence>
<dbReference type="Gene3D" id="4.10.1000.10">
    <property type="entry name" value="Zinc finger, CCCH-type"/>
    <property type="match status" value="2"/>
</dbReference>
<comment type="caution">
    <text evidence="8">The sequence shown here is derived from an EMBL/GenBank/DDBJ whole genome shotgun (WGS) entry which is preliminary data.</text>
</comment>
<evidence type="ECO:0000256" key="3">
    <source>
        <dbReference type="ARBA" id="ARBA00022771"/>
    </source>
</evidence>
<keyword evidence="2" id="KW-0677">Repeat</keyword>
<accession>A0A2G8LA23</accession>
<dbReference type="PROSITE" id="PS50103">
    <property type="entry name" value="ZF_C3H1"/>
    <property type="match status" value="2"/>
</dbReference>
<feature type="zinc finger region" description="C3H1-type" evidence="5">
    <location>
        <begin position="153"/>
        <end position="181"/>
    </location>
</feature>
<keyword evidence="1 5" id="KW-0479">Metal-binding</keyword>
<dbReference type="FunFam" id="4.10.1000.10:FF:000001">
    <property type="entry name" value="zinc finger CCCH domain-containing protein 15-like"/>
    <property type="match status" value="1"/>
</dbReference>
<dbReference type="InterPro" id="IPR036855">
    <property type="entry name" value="Znf_CCCH_sf"/>
</dbReference>
<sequence length="245" mass="27443">MSSAVVSPYSDGTSNNFFGNCGGSMMHEQSFPTTGNFAPMNLLNAAMSMEELQGGHSNIAFMRSLSCSVTQKSGLPMASDSVFSNIFDNSKENRPRDRAFSESDRNQRNAQNSNRYKTELCRPFMENGKCKYGDKCQFAHGEHEIRNLQRHPKYKTELCRTYHTIGICPYGPRCHFIHNPVERKTYSTSPRQRRDRTGERPQLLPFPSMPLGSTGDLTPLPASAIVPAPFHLSANPKLGITSWKL</sequence>
<dbReference type="OrthoDB" id="410307at2759"/>
<proteinExistence type="predicted"/>
<feature type="region of interest" description="Disordered" evidence="6">
    <location>
        <begin position="86"/>
        <end position="114"/>
    </location>
</feature>
<dbReference type="Proteomes" id="UP000230750">
    <property type="component" value="Unassembled WGS sequence"/>
</dbReference>
<dbReference type="EMBL" id="MRZV01000154">
    <property type="protein sequence ID" value="PIK57065.1"/>
    <property type="molecule type" value="Genomic_DNA"/>
</dbReference>
<dbReference type="STRING" id="307972.A0A2G8LA23"/>
<dbReference type="SUPFAM" id="SSF90229">
    <property type="entry name" value="CCCH zinc finger"/>
    <property type="match status" value="2"/>
</dbReference>
<name>A0A2G8LA23_STIJA</name>
<gene>
    <name evidence="8" type="ORF">BSL78_06005</name>
</gene>
<evidence type="ECO:0000313" key="9">
    <source>
        <dbReference type="Proteomes" id="UP000230750"/>
    </source>
</evidence>
<dbReference type="PANTHER" id="PTHR12547">
    <property type="entry name" value="CCCH ZINC FINGER/TIS11-RELATED"/>
    <property type="match status" value="1"/>
</dbReference>
<dbReference type="FunFam" id="4.10.1000.10:FF:000002">
    <property type="entry name" value="Zinc finger protein 36, C3H1 type-like 1"/>
    <property type="match status" value="1"/>
</dbReference>
<feature type="zinc finger region" description="C3H1-type" evidence="5">
    <location>
        <begin position="115"/>
        <end position="143"/>
    </location>
</feature>
<evidence type="ECO:0000256" key="2">
    <source>
        <dbReference type="ARBA" id="ARBA00022737"/>
    </source>
</evidence>
<dbReference type="InterPro" id="IPR045877">
    <property type="entry name" value="ZFP36-like"/>
</dbReference>
<dbReference type="PANTHER" id="PTHR12547:SF18">
    <property type="entry name" value="PROTEIN TIS11"/>
    <property type="match status" value="1"/>
</dbReference>
<evidence type="ECO:0000313" key="8">
    <source>
        <dbReference type="EMBL" id="PIK57065.1"/>
    </source>
</evidence>
<evidence type="ECO:0000259" key="7">
    <source>
        <dbReference type="PROSITE" id="PS50103"/>
    </source>
</evidence>
<keyword evidence="9" id="KW-1185">Reference proteome</keyword>
<keyword evidence="4 5" id="KW-0862">Zinc</keyword>
<feature type="region of interest" description="Disordered" evidence="6">
    <location>
        <begin position="184"/>
        <end position="211"/>
    </location>
</feature>
<evidence type="ECO:0000256" key="6">
    <source>
        <dbReference type="SAM" id="MobiDB-lite"/>
    </source>
</evidence>
<feature type="compositionally biased region" description="Basic and acidic residues" evidence="6">
    <location>
        <begin position="89"/>
        <end position="107"/>
    </location>
</feature>
<feature type="domain" description="C3H1-type" evidence="7">
    <location>
        <begin position="115"/>
        <end position="143"/>
    </location>
</feature>
<dbReference type="GO" id="GO:0008270">
    <property type="term" value="F:zinc ion binding"/>
    <property type="evidence" value="ECO:0007669"/>
    <property type="project" value="UniProtKB-KW"/>
</dbReference>
<dbReference type="InterPro" id="IPR000571">
    <property type="entry name" value="Znf_CCCH"/>
</dbReference>